<sequence length="225" mass="24889">MELSLAEQLVLLSYDDTTGRPLVPINHLDFGIEGAVLLSLANAGRVATQRGEVVAIDRTPTGDLSQDAALIEIAEDHKGHAPDWWIYHLASPHHRQRLLDGLVTKGVLERVDHRVMGVFHRPRYPEADRALERSLVGHLREVLDRIATPDRDSVSLLSLIHTLMLDRHHFPEMNRDDMRHRIQELTEGEWCGPAVGKVIYAMNMALMAAITGGAASSSTAAVSAH</sequence>
<proteinExistence type="predicted"/>
<keyword evidence="6" id="KW-1185">Reference proteome</keyword>
<name>A0A8J3JNF0_9ACTN</name>
<dbReference type="Gene3D" id="1.10.3630.10">
    <property type="entry name" value="yeast vps74-n-term truncation variant domain like"/>
    <property type="match status" value="1"/>
</dbReference>
<evidence type="ECO:0000256" key="4">
    <source>
        <dbReference type="ARBA" id="ARBA00023136"/>
    </source>
</evidence>
<keyword evidence="2" id="KW-0333">Golgi apparatus</keyword>
<evidence type="ECO:0000313" key="5">
    <source>
        <dbReference type="EMBL" id="GIF80304.1"/>
    </source>
</evidence>
<comment type="subcellular location">
    <subcellularLocation>
        <location evidence="1">Golgi apparatus membrane</location>
        <topology evidence="1">Peripheral membrane protein</topology>
        <orientation evidence="1">Cytoplasmic side</orientation>
    </subcellularLocation>
</comment>
<dbReference type="AlphaFoldDB" id="A0A8J3JNF0"/>
<dbReference type="GO" id="GO:0012505">
    <property type="term" value="C:endomembrane system"/>
    <property type="evidence" value="ECO:0007669"/>
    <property type="project" value="UniProtKB-ARBA"/>
</dbReference>
<keyword evidence="4" id="KW-0472">Membrane</keyword>
<dbReference type="EMBL" id="BONF01000009">
    <property type="protein sequence ID" value="GIF80304.1"/>
    <property type="molecule type" value="Genomic_DNA"/>
</dbReference>
<gene>
    <name evidence="5" type="ORF">Cba03nite_16530</name>
</gene>
<dbReference type="GO" id="GO:0070273">
    <property type="term" value="F:phosphatidylinositol-4-phosphate binding"/>
    <property type="evidence" value="ECO:0007669"/>
    <property type="project" value="InterPro"/>
</dbReference>
<evidence type="ECO:0000256" key="1">
    <source>
        <dbReference type="ARBA" id="ARBA00004255"/>
    </source>
</evidence>
<protein>
    <recommendedName>
        <fullName evidence="7">GPP34 family phosphoprotein</fullName>
    </recommendedName>
</protein>
<dbReference type="GO" id="GO:0005737">
    <property type="term" value="C:cytoplasm"/>
    <property type="evidence" value="ECO:0007669"/>
    <property type="project" value="UniProtKB-ARBA"/>
</dbReference>
<dbReference type="Proteomes" id="UP000601223">
    <property type="component" value="Unassembled WGS sequence"/>
</dbReference>
<evidence type="ECO:0000256" key="2">
    <source>
        <dbReference type="ARBA" id="ARBA00023034"/>
    </source>
</evidence>
<evidence type="ECO:0000256" key="3">
    <source>
        <dbReference type="ARBA" id="ARBA00023121"/>
    </source>
</evidence>
<comment type="caution">
    <text evidence="5">The sequence shown here is derived from an EMBL/GenBank/DDBJ whole genome shotgun (WGS) entry which is preliminary data.</text>
</comment>
<organism evidence="5 6">
    <name type="scientific">Catellatospora bangladeshensis</name>
    <dbReference type="NCBI Taxonomy" id="310355"/>
    <lineage>
        <taxon>Bacteria</taxon>
        <taxon>Bacillati</taxon>
        <taxon>Actinomycetota</taxon>
        <taxon>Actinomycetes</taxon>
        <taxon>Micromonosporales</taxon>
        <taxon>Micromonosporaceae</taxon>
        <taxon>Catellatospora</taxon>
    </lineage>
</organism>
<keyword evidence="3" id="KW-0446">Lipid-binding</keyword>
<dbReference type="RefSeq" id="WP_203743724.1">
    <property type="nucleotide sequence ID" value="NZ_BONF01000009.1"/>
</dbReference>
<evidence type="ECO:0000313" key="6">
    <source>
        <dbReference type="Proteomes" id="UP000601223"/>
    </source>
</evidence>
<evidence type="ECO:0008006" key="7">
    <source>
        <dbReference type="Google" id="ProtNLM"/>
    </source>
</evidence>
<dbReference type="Pfam" id="PF05719">
    <property type="entry name" value="GPP34"/>
    <property type="match status" value="1"/>
</dbReference>
<dbReference type="InterPro" id="IPR038261">
    <property type="entry name" value="GPP34-like_sf"/>
</dbReference>
<reference evidence="5 6" key="1">
    <citation type="submission" date="2021-01" db="EMBL/GenBank/DDBJ databases">
        <title>Whole genome shotgun sequence of Catellatospora bangladeshensis NBRC 107357.</title>
        <authorList>
            <person name="Komaki H."/>
            <person name="Tamura T."/>
        </authorList>
    </citation>
    <scope>NUCLEOTIDE SEQUENCE [LARGE SCALE GENOMIC DNA]</scope>
    <source>
        <strain evidence="5 6">NBRC 107357</strain>
    </source>
</reference>
<dbReference type="InterPro" id="IPR008628">
    <property type="entry name" value="GPP34-like"/>
</dbReference>
<accession>A0A8J3JNF0</accession>